<dbReference type="STRING" id="1572751.PK98_05510"/>
<gene>
    <name evidence="2" type="ORF">PK98_05510</name>
</gene>
<dbReference type="EMBL" id="JTDN01000001">
    <property type="protein sequence ID" value="KHL26771.1"/>
    <property type="molecule type" value="Genomic_DNA"/>
</dbReference>
<evidence type="ECO:0000313" key="2">
    <source>
        <dbReference type="EMBL" id="KHL26771.1"/>
    </source>
</evidence>
<dbReference type="AlphaFoldDB" id="A0A0B2C479"/>
<comment type="caution">
    <text evidence="2">The sequence shown here is derived from an EMBL/GenBank/DDBJ whole genome shotgun (WGS) entry which is preliminary data.</text>
</comment>
<sequence length="110" mass="12429">MPCGAHLSVTEQRTAMRHRVDCMIRVEHLNRGCEIDLRLRNLSANGVLIDPAPDLLRGDRLILRLPALGRIEAYCLWTVDTRAGCQFERVLRPAEFDAILAQARPLTTQP</sequence>
<dbReference type="SUPFAM" id="SSF141371">
    <property type="entry name" value="PilZ domain-like"/>
    <property type="match status" value="1"/>
</dbReference>
<dbReference type="InterPro" id="IPR009875">
    <property type="entry name" value="PilZ_domain"/>
</dbReference>
<proteinExistence type="predicted"/>
<protein>
    <recommendedName>
        <fullName evidence="1">PilZ domain-containing protein</fullName>
    </recommendedName>
</protein>
<dbReference type="OrthoDB" id="9806898at2"/>
<keyword evidence="3" id="KW-1185">Reference proteome</keyword>
<feature type="domain" description="PilZ" evidence="1">
    <location>
        <begin position="13"/>
        <end position="95"/>
    </location>
</feature>
<dbReference type="GO" id="GO:0035438">
    <property type="term" value="F:cyclic-di-GMP binding"/>
    <property type="evidence" value="ECO:0007669"/>
    <property type="project" value="InterPro"/>
</dbReference>
<organism evidence="2 3">
    <name type="scientific">Croceibacterium mercuriale</name>
    <dbReference type="NCBI Taxonomy" id="1572751"/>
    <lineage>
        <taxon>Bacteria</taxon>
        <taxon>Pseudomonadati</taxon>
        <taxon>Pseudomonadota</taxon>
        <taxon>Alphaproteobacteria</taxon>
        <taxon>Sphingomonadales</taxon>
        <taxon>Erythrobacteraceae</taxon>
        <taxon>Croceibacterium</taxon>
    </lineage>
</organism>
<dbReference type="Proteomes" id="UP000030988">
    <property type="component" value="Unassembled WGS sequence"/>
</dbReference>
<name>A0A0B2C479_9SPHN</name>
<evidence type="ECO:0000259" key="1">
    <source>
        <dbReference type="Pfam" id="PF07238"/>
    </source>
</evidence>
<dbReference type="Pfam" id="PF07238">
    <property type="entry name" value="PilZ"/>
    <property type="match status" value="1"/>
</dbReference>
<reference evidence="2 3" key="1">
    <citation type="submission" date="2014-11" db="EMBL/GenBank/DDBJ databases">
        <title>Draft genome sequence of Kirrobacter mercurialis.</title>
        <authorList>
            <person name="Coil D.A."/>
            <person name="Eisen J.A."/>
        </authorList>
    </citation>
    <scope>NUCLEOTIDE SEQUENCE [LARGE SCALE GENOMIC DNA]</scope>
    <source>
        <strain evidence="2 3">Coronado</strain>
    </source>
</reference>
<evidence type="ECO:0000313" key="3">
    <source>
        <dbReference type="Proteomes" id="UP000030988"/>
    </source>
</evidence>
<accession>A0A0B2C479</accession>